<comment type="similarity">
    <text evidence="4 19">Belongs to the CobS family.</text>
</comment>
<dbReference type="UniPathway" id="UPA00148">
    <property type="reaction ID" value="UER00238"/>
</dbReference>
<feature type="transmembrane region" description="Helical" evidence="19">
    <location>
        <begin position="60"/>
        <end position="78"/>
    </location>
</feature>
<evidence type="ECO:0000256" key="13">
    <source>
        <dbReference type="ARBA" id="ARBA00023136"/>
    </source>
</evidence>
<evidence type="ECO:0000256" key="4">
    <source>
        <dbReference type="ARBA" id="ARBA00010561"/>
    </source>
</evidence>
<evidence type="ECO:0000256" key="6">
    <source>
        <dbReference type="ARBA" id="ARBA00015850"/>
    </source>
</evidence>
<keyword evidence="9 19" id="KW-0808">Transferase</keyword>
<comment type="catalytic activity">
    <reaction evidence="17 19">
        <text>alpha-ribazole + adenosylcob(III)inamide-GDP = adenosylcob(III)alamin + GMP + H(+)</text>
        <dbReference type="Rhea" id="RHEA:16049"/>
        <dbReference type="ChEBI" id="CHEBI:10329"/>
        <dbReference type="ChEBI" id="CHEBI:15378"/>
        <dbReference type="ChEBI" id="CHEBI:18408"/>
        <dbReference type="ChEBI" id="CHEBI:58115"/>
        <dbReference type="ChEBI" id="CHEBI:60487"/>
        <dbReference type="EC" id="2.7.8.26"/>
    </reaction>
</comment>
<dbReference type="Pfam" id="PF02654">
    <property type="entry name" value="CobS"/>
    <property type="match status" value="1"/>
</dbReference>
<evidence type="ECO:0000256" key="18">
    <source>
        <dbReference type="ARBA" id="ARBA00049504"/>
    </source>
</evidence>
<keyword evidence="11 19" id="KW-0460">Magnesium</keyword>
<evidence type="ECO:0000313" key="21">
    <source>
        <dbReference type="Proteomes" id="UP000004295"/>
    </source>
</evidence>
<evidence type="ECO:0000313" key="20">
    <source>
        <dbReference type="EMBL" id="EEN82083.1"/>
    </source>
</evidence>
<keyword evidence="13 19" id="KW-0472">Membrane</keyword>
<keyword evidence="10 19" id="KW-0812">Transmembrane</keyword>
<dbReference type="GO" id="GO:0008818">
    <property type="term" value="F:cobalamin 5'-phosphate synthase activity"/>
    <property type="evidence" value="ECO:0007669"/>
    <property type="project" value="UniProtKB-UniRule"/>
</dbReference>
<evidence type="ECO:0000256" key="10">
    <source>
        <dbReference type="ARBA" id="ARBA00022692"/>
    </source>
</evidence>
<dbReference type="InterPro" id="IPR003805">
    <property type="entry name" value="CobS"/>
</dbReference>
<evidence type="ECO:0000256" key="12">
    <source>
        <dbReference type="ARBA" id="ARBA00022989"/>
    </source>
</evidence>
<feature type="transmembrane region" description="Helical" evidence="19">
    <location>
        <begin position="140"/>
        <end position="162"/>
    </location>
</feature>
<comment type="catalytic activity">
    <reaction evidence="18 19">
        <text>alpha-ribazole 5'-phosphate + adenosylcob(III)inamide-GDP = adenosylcob(III)alamin 5'-phosphate + GMP + H(+)</text>
        <dbReference type="Rhea" id="RHEA:23560"/>
        <dbReference type="ChEBI" id="CHEBI:15378"/>
        <dbReference type="ChEBI" id="CHEBI:57918"/>
        <dbReference type="ChEBI" id="CHEBI:58115"/>
        <dbReference type="ChEBI" id="CHEBI:60487"/>
        <dbReference type="ChEBI" id="CHEBI:60493"/>
        <dbReference type="EC" id="2.7.8.26"/>
    </reaction>
</comment>
<dbReference type="GO" id="GO:0009236">
    <property type="term" value="P:cobalamin biosynthetic process"/>
    <property type="evidence" value="ECO:0007669"/>
    <property type="project" value="UniProtKB-UniRule"/>
</dbReference>
<feature type="transmembrane region" description="Helical" evidence="19">
    <location>
        <begin position="112"/>
        <end position="134"/>
    </location>
</feature>
<reference evidence="20 21" key="1">
    <citation type="submission" date="2009-04" db="EMBL/GenBank/DDBJ databases">
        <authorList>
            <person name="Sebastian Y."/>
            <person name="Madupu R."/>
            <person name="Durkin A.S."/>
            <person name="Torralba M."/>
            <person name="Methe B."/>
            <person name="Sutton G.G."/>
            <person name="Strausberg R.L."/>
            <person name="Nelson K.E."/>
        </authorList>
    </citation>
    <scope>NUCLEOTIDE SEQUENCE [LARGE SCALE GENOMIC DNA]</scope>
    <source>
        <strain evidence="21">ATCC 35406 / BCRC 14492 / JCM 8526 / NCTC 13058 / HG 370</strain>
    </source>
</reference>
<dbReference type="GO" id="GO:0005886">
    <property type="term" value="C:plasma membrane"/>
    <property type="evidence" value="ECO:0007669"/>
    <property type="project" value="UniProtKB-SubCell"/>
</dbReference>
<feature type="transmembrane region" description="Helical" evidence="19">
    <location>
        <begin position="243"/>
        <end position="262"/>
    </location>
</feature>
<evidence type="ECO:0000256" key="19">
    <source>
        <dbReference type="HAMAP-Rule" id="MF_00719"/>
    </source>
</evidence>
<gene>
    <name evidence="19 20" type="primary">cobS</name>
    <name evidence="20" type="ORF">POREN0001_0026</name>
</gene>
<dbReference type="AlphaFoldDB" id="C3JCK0"/>
<dbReference type="EMBL" id="ACNN01000033">
    <property type="protein sequence ID" value="EEN82083.1"/>
    <property type="molecule type" value="Genomic_DNA"/>
</dbReference>
<keyword evidence="7 19" id="KW-1003">Cell membrane</keyword>
<dbReference type="PANTHER" id="PTHR34148">
    <property type="entry name" value="ADENOSYLCOBINAMIDE-GDP RIBAZOLETRANSFERASE"/>
    <property type="match status" value="1"/>
</dbReference>
<dbReference type="Proteomes" id="UP000004295">
    <property type="component" value="Unassembled WGS sequence"/>
</dbReference>
<evidence type="ECO:0000256" key="3">
    <source>
        <dbReference type="ARBA" id="ARBA00004663"/>
    </source>
</evidence>
<protein>
    <recommendedName>
        <fullName evidence="6 19">Adenosylcobinamide-GDP ribazoletransferase</fullName>
        <ecNumber evidence="5 19">2.7.8.26</ecNumber>
    </recommendedName>
    <alternativeName>
        <fullName evidence="16 19">Cobalamin synthase</fullName>
    </alternativeName>
    <alternativeName>
        <fullName evidence="15 19">Cobalamin-5'-phosphate synthase</fullName>
    </alternativeName>
</protein>
<evidence type="ECO:0000256" key="17">
    <source>
        <dbReference type="ARBA" id="ARBA00048623"/>
    </source>
</evidence>
<evidence type="ECO:0000256" key="2">
    <source>
        <dbReference type="ARBA" id="ARBA00004651"/>
    </source>
</evidence>
<evidence type="ECO:0000256" key="1">
    <source>
        <dbReference type="ARBA" id="ARBA00001946"/>
    </source>
</evidence>
<evidence type="ECO:0000256" key="14">
    <source>
        <dbReference type="ARBA" id="ARBA00025228"/>
    </source>
</evidence>
<evidence type="ECO:0000256" key="16">
    <source>
        <dbReference type="ARBA" id="ARBA00032853"/>
    </source>
</evidence>
<name>C3JCK0_POREA</name>
<dbReference type="STRING" id="553175.POREN0001_0026"/>
<accession>C3JCK0</accession>
<feature type="transmembrane region" description="Helical" evidence="19">
    <location>
        <begin position="183"/>
        <end position="204"/>
    </location>
</feature>
<evidence type="ECO:0000256" key="8">
    <source>
        <dbReference type="ARBA" id="ARBA00022573"/>
    </source>
</evidence>
<dbReference type="eggNOG" id="COG0368">
    <property type="taxonomic scope" value="Bacteria"/>
</dbReference>
<proteinExistence type="inferred from homology"/>
<keyword evidence="21" id="KW-1185">Reference proteome</keyword>
<evidence type="ECO:0000256" key="7">
    <source>
        <dbReference type="ARBA" id="ARBA00022475"/>
    </source>
</evidence>
<comment type="subcellular location">
    <subcellularLocation>
        <location evidence="2 19">Cell membrane</location>
        <topology evidence="2 19">Multi-pass membrane protein</topology>
    </subcellularLocation>
</comment>
<dbReference type="RefSeq" id="WP_004334907.1">
    <property type="nucleotide sequence ID" value="NZ_ACNN01000033.1"/>
</dbReference>
<keyword evidence="8 19" id="KW-0169">Cobalamin biosynthesis</keyword>
<comment type="function">
    <text evidence="14 19">Joins adenosylcobinamide-GDP and alpha-ribazole to generate adenosylcobalamin (Ado-cobalamin). Also synthesizes adenosylcobalamin 5'-phosphate from adenosylcobinamide-GDP and alpha-ribazole 5'-phosphate.</text>
</comment>
<comment type="caution">
    <text evidence="20">The sequence shown here is derived from an EMBL/GenBank/DDBJ whole genome shotgun (WGS) entry which is preliminary data.</text>
</comment>
<sequence length="266" mass="29024">MRPKALDELFAAVCFFTRIPLYKFIPNIHPDSYRNVVAYWSIVGILTGGSMALGMYLGGILLGAVGGALMAVLFRLLLTGALHEDGWADCCDAFGGSCSREKALAIMKDSHIGTYGVLGLIVHFSLLSLMLVLLQIYASGWALCLLIIWLDVSSKALVSLLHNFLPYAREEQEAKVGFSFKSLSIRGICYEFTPALLLLIGLLLLKPSLWWALLGALGIGGITFFAALRYLKHRIGGYTGDCYGGIFLLVELISYLSLIALLPHTL</sequence>
<dbReference type="EC" id="2.7.8.26" evidence="5 19"/>
<dbReference type="GO" id="GO:0051073">
    <property type="term" value="F:adenosylcobinamide-GDP ribazoletransferase activity"/>
    <property type="evidence" value="ECO:0007669"/>
    <property type="project" value="UniProtKB-UniRule"/>
</dbReference>
<evidence type="ECO:0000256" key="9">
    <source>
        <dbReference type="ARBA" id="ARBA00022679"/>
    </source>
</evidence>
<evidence type="ECO:0000256" key="5">
    <source>
        <dbReference type="ARBA" id="ARBA00013200"/>
    </source>
</evidence>
<organism evidence="20 21">
    <name type="scientific">Porphyromonas endodontalis (strain ATCC 35406 / DSM 24491 / JCM 8526 / CCUG 16442 / BCRC 14492 / NCTC 13058 / HG 370)</name>
    <name type="common">Bacteroides endodontalis</name>
    <dbReference type="NCBI Taxonomy" id="553175"/>
    <lineage>
        <taxon>Bacteria</taxon>
        <taxon>Pseudomonadati</taxon>
        <taxon>Bacteroidota</taxon>
        <taxon>Bacteroidia</taxon>
        <taxon>Bacteroidales</taxon>
        <taxon>Porphyromonadaceae</taxon>
        <taxon>Porphyromonas</taxon>
    </lineage>
</organism>
<keyword evidence="12 19" id="KW-1133">Transmembrane helix</keyword>
<comment type="pathway">
    <text evidence="3 19">Cofactor biosynthesis; adenosylcobalamin biosynthesis; adenosylcobalamin from cob(II)yrinate a,c-diamide: step 7/7.</text>
</comment>
<dbReference type="PANTHER" id="PTHR34148:SF1">
    <property type="entry name" value="ADENOSYLCOBINAMIDE-GDP RIBAZOLETRANSFERASE"/>
    <property type="match status" value="1"/>
</dbReference>
<comment type="cofactor">
    <cofactor evidence="1 19">
        <name>Mg(2+)</name>
        <dbReference type="ChEBI" id="CHEBI:18420"/>
    </cofactor>
</comment>
<evidence type="ECO:0000256" key="11">
    <source>
        <dbReference type="ARBA" id="ARBA00022842"/>
    </source>
</evidence>
<feature type="transmembrane region" description="Helical" evidence="19">
    <location>
        <begin position="210"/>
        <end position="231"/>
    </location>
</feature>
<evidence type="ECO:0000256" key="15">
    <source>
        <dbReference type="ARBA" id="ARBA00032605"/>
    </source>
</evidence>
<dbReference type="GeneID" id="93366196"/>
<dbReference type="HAMAP" id="MF_00719">
    <property type="entry name" value="CobS"/>
    <property type="match status" value="1"/>
</dbReference>